<dbReference type="InterPro" id="IPR015943">
    <property type="entry name" value="WD40/YVTN_repeat-like_dom_sf"/>
</dbReference>
<evidence type="ECO:0000256" key="1">
    <source>
        <dbReference type="ARBA" id="ARBA00022729"/>
    </source>
</evidence>
<name>A0A6G8PTV3_9ACTN</name>
<dbReference type="Gene3D" id="2.130.10.10">
    <property type="entry name" value="YVTN repeat-like/Quinoprotein amine dehydrogenase"/>
    <property type="match status" value="2"/>
</dbReference>
<dbReference type="SUPFAM" id="SSF50974">
    <property type="entry name" value="Nitrous oxide reductase, N-terminal domain"/>
    <property type="match status" value="1"/>
</dbReference>
<dbReference type="AlphaFoldDB" id="A0A6G8PTV3"/>
<dbReference type="RefSeq" id="WP_166395607.1">
    <property type="nucleotide sequence ID" value="NZ_CP045121.1"/>
</dbReference>
<feature type="region of interest" description="Disordered" evidence="2">
    <location>
        <begin position="1"/>
        <end position="63"/>
    </location>
</feature>
<dbReference type="Pfam" id="PF21783">
    <property type="entry name" value="YNCE"/>
    <property type="match status" value="1"/>
</dbReference>
<evidence type="ECO:0000313" key="4">
    <source>
        <dbReference type="EMBL" id="QIN77929.1"/>
    </source>
</evidence>
<dbReference type="InterPro" id="IPR048433">
    <property type="entry name" value="YNCE-like_beta-prop"/>
</dbReference>
<dbReference type="PANTHER" id="PTHR47197:SF3">
    <property type="entry name" value="DIHYDRO-HEME D1 DEHYDROGENASE"/>
    <property type="match status" value="1"/>
</dbReference>
<evidence type="ECO:0000313" key="5">
    <source>
        <dbReference type="Proteomes" id="UP000502706"/>
    </source>
</evidence>
<accession>A0A6G8PTV3</accession>
<dbReference type="KEGG" id="rmar:GBA65_04675"/>
<organism evidence="4 5">
    <name type="scientific">Rubrobacter marinus</name>
    <dbReference type="NCBI Taxonomy" id="2653852"/>
    <lineage>
        <taxon>Bacteria</taxon>
        <taxon>Bacillati</taxon>
        <taxon>Actinomycetota</taxon>
        <taxon>Rubrobacteria</taxon>
        <taxon>Rubrobacterales</taxon>
        <taxon>Rubrobacteraceae</taxon>
        <taxon>Rubrobacter</taxon>
    </lineage>
</organism>
<evidence type="ECO:0000256" key="2">
    <source>
        <dbReference type="SAM" id="MobiDB-lite"/>
    </source>
</evidence>
<keyword evidence="1" id="KW-0732">Signal</keyword>
<protein>
    <submittedName>
        <fullName evidence="4">Beta-propeller fold lactonase family protein</fullName>
    </submittedName>
</protein>
<keyword evidence="5" id="KW-1185">Reference proteome</keyword>
<reference evidence="4 5" key="1">
    <citation type="submission" date="2019-10" db="EMBL/GenBank/DDBJ databases">
        <title>Rubrobacter sp nov SCSIO 52915 isolated from a deep-sea sediment in the South China Sea.</title>
        <authorList>
            <person name="Chen R.W."/>
        </authorList>
    </citation>
    <scope>NUCLEOTIDE SEQUENCE [LARGE SCALE GENOMIC DNA]</scope>
    <source>
        <strain evidence="4 5">SCSIO 52915</strain>
    </source>
</reference>
<evidence type="ECO:0000259" key="3">
    <source>
        <dbReference type="Pfam" id="PF21783"/>
    </source>
</evidence>
<gene>
    <name evidence="4" type="ORF">GBA65_04675</name>
</gene>
<dbReference type="PANTHER" id="PTHR47197">
    <property type="entry name" value="PROTEIN NIRF"/>
    <property type="match status" value="1"/>
</dbReference>
<dbReference type="InterPro" id="IPR051200">
    <property type="entry name" value="Host-pathogen_enzymatic-act"/>
</dbReference>
<feature type="compositionally biased region" description="Basic and acidic residues" evidence="2">
    <location>
        <begin position="50"/>
        <end position="60"/>
    </location>
</feature>
<dbReference type="Proteomes" id="UP000502706">
    <property type="component" value="Chromosome"/>
</dbReference>
<sequence length="387" mass="41602">MTGCASPDATTAPEGDETAGTEEPAAPAAEEEPPAPAGGETGAEPPEATAEVHEASRRAPVENVYAGAMGSEVREDLRGIPERVYVPNVVDGTVSVIDPKTFEIVDSYAVGELPYHVTPSWDMTELYVNNEASGTFTVIDPKTGRPKETIEAPFPYNFYYTPDGETAVVVAERIQTLEFRDADTWEILGSVYVPWPGVDHIDFAADGSYLLASSEWSGVVSKVDVEGMKLVDHAEVGGLPIDIKLSPDGSVFYVANQGTMGLSVIDPETMEEVEFIPTGQGAHGLQISRDTKSLYVSNRLDGTITVLDLATREIVDTWTTGGTPDMFQLSPDGRQLWVSGRFDGAVYVVDTETGELLSTIYTGAEPHGIAYFPNPGRFSLGHNGVYR</sequence>
<dbReference type="InterPro" id="IPR011045">
    <property type="entry name" value="N2O_reductase_N"/>
</dbReference>
<feature type="domain" description="YNCE-like beta-propeller" evidence="3">
    <location>
        <begin position="83"/>
        <end position="369"/>
    </location>
</feature>
<proteinExistence type="predicted"/>
<dbReference type="EMBL" id="CP045121">
    <property type="protein sequence ID" value="QIN77929.1"/>
    <property type="molecule type" value="Genomic_DNA"/>
</dbReference>